<gene>
    <name evidence="1" type="ORF">PECUL_23A011555</name>
</gene>
<keyword evidence="2" id="KW-1185">Reference proteome</keyword>
<sequence length="59" mass="6911">MAPESMWLKPVPIQLATNPVDSCIERLDRIFQKFWERLEQRSRQMQSGPVKVVKGVAER</sequence>
<name>A0AAD1X041_PELCU</name>
<evidence type="ECO:0000313" key="2">
    <source>
        <dbReference type="Proteomes" id="UP001295444"/>
    </source>
</evidence>
<reference evidence="1" key="1">
    <citation type="submission" date="2022-03" db="EMBL/GenBank/DDBJ databases">
        <authorList>
            <person name="Alioto T."/>
            <person name="Alioto T."/>
            <person name="Gomez Garrido J."/>
        </authorList>
    </citation>
    <scope>NUCLEOTIDE SEQUENCE</scope>
</reference>
<dbReference type="Proteomes" id="UP001295444">
    <property type="component" value="Unassembled WGS sequence"/>
</dbReference>
<accession>A0AAD1X041</accession>
<dbReference type="EMBL" id="CAKOES020000307">
    <property type="protein sequence ID" value="CAH2330154.1"/>
    <property type="molecule type" value="Genomic_DNA"/>
</dbReference>
<proteinExistence type="predicted"/>
<protein>
    <submittedName>
        <fullName evidence="1">Uncharacterized protein</fullName>
    </submittedName>
</protein>
<organism evidence="1 2">
    <name type="scientific">Pelobates cultripes</name>
    <name type="common">Western spadefoot toad</name>
    <dbReference type="NCBI Taxonomy" id="61616"/>
    <lineage>
        <taxon>Eukaryota</taxon>
        <taxon>Metazoa</taxon>
        <taxon>Chordata</taxon>
        <taxon>Craniata</taxon>
        <taxon>Vertebrata</taxon>
        <taxon>Euteleostomi</taxon>
        <taxon>Amphibia</taxon>
        <taxon>Batrachia</taxon>
        <taxon>Anura</taxon>
        <taxon>Pelobatoidea</taxon>
        <taxon>Pelobatidae</taxon>
        <taxon>Pelobates</taxon>
    </lineage>
</organism>
<comment type="caution">
    <text evidence="1">The sequence shown here is derived from an EMBL/GenBank/DDBJ whole genome shotgun (WGS) entry which is preliminary data.</text>
</comment>
<feature type="non-terminal residue" evidence="1">
    <location>
        <position position="59"/>
    </location>
</feature>
<evidence type="ECO:0000313" key="1">
    <source>
        <dbReference type="EMBL" id="CAH2330154.1"/>
    </source>
</evidence>
<dbReference type="AlphaFoldDB" id="A0AAD1X041"/>